<feature type="compositionally biased region" description="Polar residues" evidence="1">
    <location>
        <begin position="44"/>
        <end position="55"/>
    </location>
</feature>
<dbReference type="Proteomes" id="UP000003973">
    <property type="component" value="Unassembled WGS sequence"/>
</dbReference>
<comment type="caution">
    <text evidence="2">The sequence shown here is derived from an EMBL/GenBank/DDBJ whole genome shotgun (WGS) entry which is preliminary data.</text>
</comment>
<evidence type="ECO:0000256" key="1">
    <source>
        <dbReference type="SAM" id="MobiDB-lite"/>
    </source>
</evidence>
<keyword evidence="3" id="KW-1185">Reference proteome</keyword>
<dbReference type="RefSeq" id="WP_020994972.1">
    <property type="nucleotide sequence ID" value="NZ_KI392031.1"/>
</dbReference>
<protein>
    <submittedName>
        <fullName evidence="2">Uncharacterized protein</fullName>
    </submittedName>
</protein>
<name>C3X3T6_9BURK</name>
<organism evidence="2 3">
    <name type="scientific">Oxalobacter paraformigenes</name>
    <dbReference type="NCBI Taxonomy" id="556268"/>
    <lineage>
        <taxon>Bacteria</taxon>
        <taxon>Pseudomonadati</taxon>
        <taxon>Pseudomonadota</taxon>
        <taxon>Betaproteobacteria</taxon>
        <taxon>Burkholderiales</taxon>
        <taxon>Oxalobacteraceae</taxon>
        <taxon>Oxalobacter</taxon>
    </lineage>
</organism>
<dbReference type="HOGENOM" id="CLU_049308_0_0_4"/>
<feature type="region of interest" description="Disordered" evidence="1">
    <location>
        <begin position="37"/>
        <end position="110"/>
    </location>
</feature>
<proteinExistence type="predicted"/>
<reference evidence="2" key="1">
    <citation type="submission" date="2011-10" db="EMBL/GenBank/DDBJ databases">
        <title>The Genome Sequence of Oxalobacter formigenes HOxBLS.</title>
        <authorList>
            <consortium name="The Broad Institute Genome Sequencing Platform"/>
            <person name="Earl A."/>
            <person name="Ward D."/>
            <person name="Feldgarden M."/>
            <person name="Gevers D."/>
            <person name="Allison M.J."/>
            <person name="Humphrey S."/>
            <person name="Young S.K."/>
            <person name="Zeng Q."/>
            <person name="Gargeya S."/>
            <person name="Fitzgerald M."/>
            <person name="Haas B."/>
            <person name="Abouelleil A."/>
            <person name="Alvarado L."/>
            <person name="Arachchi H.M."/>
            <person name="Berlin A."/>
            <person name="Brown A."/>
            <person name="Chapman S.B."/>
            <person name="Chen Z."/>
            <person name="Dunbar C."/>
            <person name="Freedman E."/>
            <person name="Gearin G."/>
            <person name="Goldberg J."/>
            <person name="Griggs A."/>
            <person name="Gujja S."/>
            <person name="Heiman D."/>
            <person name="Howarth C."/>
            <person name="Larson L."/>
            <person name="Lui A."/>
            <person name="MacDonald P.J.P."/>
            <person name="Montmayeur A."/>
            <person name="Murphy C."/>
            <person name="Neiman D."/>
            <person name="Pearson M."/>
            <person name="Priest M."/>
            <person name="Roberts A."/>
            <person name="Saif S."/>
            <person name="Shea T."/>
            <person name="Shenoy N."/>
            <person name="Sisk P."/>
            <person name="Stolte C."/>
            <person name="Sykes S."/>
            <person name="Wortman J."/>
            <person name="Nusbaum C."/>
            <person name="Birren B."/>
        </authorList>
    </citation>
    <scope>NUCLEOTIDE SEQUENCE [LARGE SCALE GENOMIC DNA]</scope>
    <source>
        <strain evidence="2">HOxBLS</strain>
    </source>
</reference>
<dbReference type="EMBL" id="ACDP02000011">
    <property type="protein sequence ID" value="EEO27872.2"/>
    <property type="molecule type" value="Genomic_DNA"/>
</dbReference>
<sequence length="449" mass="48704">MSQDMRDVLFLSNYQNDPTFRERANRAIHALNRLMPEQKAGQPASETASPLSGQDVSLPASRERSGVSRLPGDKPAVPSGAAATGPASSSGVRATDPASAASAPEQTGQSLANSLQTTAHVNDPKNETYAPLFQWAADFISHALEENSRIHGRDTVGHSDESMGEAYRAAGKAVREAAQHNFVEPSAVNARGTRPIGHSDQSMAELEKTGFGKMRHQAVADTHELTGEKQGFTYEPDIGTVEADAFGVGIRMVPLQIESTLLSLGATFGRFLFDLFGGDPIGLEKTETRVQELEKRLEAMKPVKANQIYVKDHPEETGRNLTRYLYQQFGNQLIKLPATWLLANAKSIAALTGVSASLLTAQINAGIIREKGKGDPYTSAMYGVPLGLLVLLKVPFRVPFSIENAREFSKYLGSVLVDFGVDQAQQAGVRYAVEESGDHRNKDETKKRR</sequence>
<dbReference type="AlphaFoldDB" id="C3X3T6"/>
<gene>
    <name evidence="2" type="ORF">OFAG_01025</name>
</gene>
<evidence type="ECO:0000313" key="2">
    <source>
        <dbReference type="EMBL" id="EEO27872.2"/>
    </source>
</evidence>
<feature type="compositionally biased region" description="Low complexity" evidence="1">
    <location>
        <begin position="75"/>
        <end position="92"/>
    </location>
</feature>
<accession>C3X3T6</accession>
<evidence type="ECO:0000313" key="3">
    <source>
        <dbReference type="Proteomes" id="UP000003973"/>
    </source>
</evidence>